<gene>
    <name evidence="1" type="ORF">EPUS_04758</name>
</gene>
<sequence>MLRCTSAASHRSRSLTVIANGSSAVQPITSNAALRYMWTTRSESKASVFSRSSFHRSAAMSQVSRWSAMSYPSELYPSSELLSHDSATPPPQILGPEAQLATTLACNILKGLNSKDESVVDDSTELVPADFGKHLLHLFTA</sequence>
<dbReference type="EMBL" id="KE721051">
    <property type="protein sequence ID" value="ERF72705.1"/>
    <property type="molecule type" value="Genomic_DNA"/>
</dbReference>
<organism evidence="1 2">
    <name type="scientific">Endocarpon pusillum (strain Z07020 / HMAS-L-300199)</name>
    <name type="common">Lichen-forming fungus</name>
    <dbReference type="NCBI Taxonomy" id="1263415"/>
    <lineage>
        <taxon>Eukaryota</taxon>
        <taxon>Fungi</taxon>
        <taxon>Dikarya</taxon>
        <taxon>Ascomycota</taxon>
        <taxon>Pezizomycotina</taxon>
        <taxon>Eurotiomycetes</taxon>
        <taxon>Chaetothyriomycetidae</taxon>
        <taxon>Verrucariales</taxon>
        <taxon>Verrucariaceae</taxon>
        <taxon>Endocarpon</taxon>
    </lineage>
</organism>
<evidence type="ECO:0000313" key="2">
    <source>
        <dbReference type="Proteomes" id="UP000019373"/>
    </source>
</evidence>
<dbReference type="AlphaFoldDB" id="U1HQK7"/>
<keyword evidence="2" id="KW-1185">Reference proteome</keyword>
<reference evidence="2" key="1">
    <citation type="journal article" date="2014" name="BMC Genomics">
        <title>Genome characteristics reveal the impact of lichenization on lichen-forming fungus Endocarpon pusillum Hedwig (Verrucariales, Ascomycota).</title>
        <authorList>
            <person name="Wang Y.-Y."/>
            <person name="Liu B."/>
            <person name="Zhang X.-Y."/>
            <person name="Zhou Q.-M."/>
            <person name="Zhang T."/>
            <person name="Li H."/>
            <person name="Yu Y.-F."/>
            <person name="Zhang X.-L."/>
            <person name="Hao X.-Y."/>
            <person name="Wang M."/>
            <person name="Wang L."/>
            <person name="Wei J.-C."/>
        </authorList>
    </citation>
    <scope>NUCLEOTIDE SEQUENCE [LARGE SCALE GENOMIC DNA]</scope>
    <source>
        <strain evidence="2">Z07020 / HMAS-L-300199</strain>
    </source>
</reference>
<evidence type="ECO:0000313" key="1">
    <source>
        <dbReference type="EMBL" id="ERF72705.1"/>
    </source>
</evidence>
<dbReference type="GeneID" id="19239712"/>
<dbReference type="Proteomes" id="UP000019373">
    <property type="component" value="Unassembled WGS sequence"/>
</dbReference>
<name>U1HQK7_ENDPU</name>
<dbReference type="RefSeq" id="XP_007801593.1">
    <property type="nucleotide sequence ID" value="XM_007803402.1"/>
</dbReference>
<proteinExistence type="predicted"/>
<protein>
    <submittedName>
        <fullName evidence="1">Uncharacterized protein</fullName>
    </submittedName>
</protein>
<dbReference type="HOGENOM" id="CLU_1825263_0_0_1"/>
<accession>U1HQK7</accession>